<accession>U7R4Y1</accession>
<dbReference type="PATRIC" id="fig|1389415.4.peg.1250"/>
<evidence type="ECO:0000313" key="2">
    <source>
        <dbReference type="Proteomes" id="UP000017133"/>
    </source>
</evidence>
<gene>
    <name evidence="1" type="ORF">O185_06280</name>
</gene>
<sequence>MNKREINIYLSKLISNPKYSIKMYENPNKFMDKYHMTLESREVLIDFFKKNGGRFVNSSILQKIKRMDGLKGALPNVYKYLGEEKFEFEFEKYLNSLTFNSEVKKNPIIESEVFCSFIIDSTEDDILELIVLYEKEKNHLIIELQSMNNNSWMDYTPKIDIGTMEKVFVISHPTVRIKKFTKNISVLLDLLRKGEPPSVLKDKLMEKRNNILFYKKDQSREITSCMIGDIICHIILSCKNAILASDIFNEVGEYYGIDKNTFISSLETLNSKGLIFFGVKEIRNE</sequence>
<organism evidence="1 2">
    <name type="scientific">Photorhabdus temperata J3</name>
    <dbReference type="NCBI Taxonomy" id="1389415"/>
    <lineage>
        <taxon>Bacteria</taxon>
        <taxon>Pseudomonadati</taxon>
        <taxon>Pseudomonadota</taxon>
        <taxon>Gammaproteobacteria</taxon>
        <taxon>Enterobacterales</taxon>
        <taxon>Morganellaceae</taxon>
        <taxon>Photorhabdus</taxon>
    </lineage>
</organism>
<reference evidence="1 2" key="1">
    <citation type="submission" date="2013-10" db="EMBL/GenBank/DDBJ databases">
        <title>Whole Genome Shotgun Sequence of Photorhabdus temperata J3.</title>
        <authorList>
            <person name="Park G.-S."/>
            <person name="Hong S.-J."/>
            <person name="Shin J.-H."/>
        </authorList>
    </citation>
    <scope>NUCLEOTIDE SEQUENCE [LARGE SCALE GENOMIC DNA]</scope>
    <source>
        <strain evidence="1 2">J3</strain>
    </source>
</reference>
<protein>
    <submittedName>
        <fullName evidence="1">Uncharacterized protein</fullName>
    </submittedName>
</protein>
<dbReference type="AlphaFoldDB" id="U7R4Y1"/>
<dbReference type="Proteomes" id="UP000017133">
    <property type="component" value="Unassembled WGS sequence"/>
</dbReference>
<keyword evidence="2" id="KW-1185">Reference proteome</keyword>
<proteinExistence type="predicted"/>
<dbReference type="RefSeq" id="WP_023044109.1">
    <property type="nucleotide sequence ID" value="NZ_AXDT01000051.1"/>
</dbReference>
<name>U7R4Y1_PHOTE</name>
<dbReference type="EMBL" id="AXDT01000051">
    <property type="protein sequence ID" value="ERT13866.1"/>
    <property type="molecule type" value="Genomic_DNA"/>
</dbReference>
<comment type="caution">
    <text evidence="1">The sequence shown here is derived from an EMBL/GenBank/DDBJ whole genome shotgun (WGS) entry which is preliminary data.</text>
</comment>
<evidence type="ECO:0000313" key="1">
    <source>
        <dbReference type="EMBL" id="ERT13866.1"/>
    </source>
</evidence>